<dbReference type="EMBL" id="JABZEO010000010">
    <property type="protein sequence ID" value="NVZ10552.1"/>
    <property type="molecule type" value="Genomic_DNA"/>
</dbReference>
<sequence>MNDLEFTTDRFLPFLPEDCQANPGVYGFELALWLSQALARAGLFTSYPVGEDWGWFIEYIEGEAEVMIGCSSQCEAGDGYGGQPVTWRVFIEPRRSFKQWLKRQPAESRIAAKLRTNIVAALRSEGIEVNAGGESG</sequence>
<evidence type="ECO:0000313" key="2">
    <source>
        <dbReference type="Proteomes" id="UP000592294"/>
    </source>
</evidence>
<keyword evidence="2" id="KW-1185">Reference proteome</keyword>
<organism evidence="1 2">
    <name type="scientific">Allochromatium humboldtianum</name>
    <dbReference type="NCBI Taxonomy" id="504901"/>
    <lineage>
        <taxon>Bacteria</taxon>
        <taxon>Pseudomonadati</taxon>
        <taxon>Pseudomonadota</taxon>
        <taxon>Gammaproteobacteria</taxon>
        <taxon>Chromatiales</taxon>
        <taxon>Chromatiaceae</taxon>
        <taxon>Allochromatium</taxon>
    </lineage>
</organism>
<name>A0A850RHD7_9GAMM</name>
<dbReference type="Proteomes" id="UP000592294">
    <property type="component" value="Unassembled WGS sequence"/>
</dbReference>
<accession>A0A850RHD7</accession>
<gene>
    <name evidence="1" type="ORF">HW932_14905</name>
</gene>
<proteinExistence type="predicted"/>
<dbReference type="AlphaFoldDB" id="A0A850RHD7"/>
<comment type="caution">
    <text evidence="1">The sequence shown here is derived from an EMBL/GenBank/DDBJ whole genome shotgun (WGS) entry which is preliminary data.</text>
</comment>
<reference evidence="1 2" key="1">
    <citation type="submission" date="2020-06" db="EMBL/GenBank/DDBJ databases">
        <title>Whole-genome sequence of Allochromatium humboldtianum DSM 21881, type strain.</title>
        <authorList>
            <person name="Kyndt J.A."/>
            <person name="Meyer T.E."/>
        </authorList>
    </citation>
    <scope>NUCLEOTIDE SEQUENCE [LARGE SCALE GENOMIC DNA]</scope>
    <source>
        <strain evidence="1 2">DSM 21881</strain>
    </source>
</reference>
<evidence type="ECO:0000313" key="1">
    <source>
        <dbReference type="EMBL" id="NVZ10552.1"/>
    </source>
</evidence>
<protein>
    <submittedName>
        <fullName evidence="1">Uncharacterized protein</fullName>
    </submittedName>
</protein>
<dbReference type="RefSeq" id="WP_176977289.1">
    <property type="nucleotide sequence ID" value="NZ_JABZEO010000010.1"/>
</dbReference>